<gene>
    <name evidence="2" type="ORF">M9458_016324</name>
</gene>
<feature type="compositionally biased region" description="Basic residues" evidence="1">
    <location>
        <begin position="407"/>
        <end position="421"/>
    </location>
</feature>
<feature type="compositionally biased region" description="Polar residues" evidence="1">
    <location>
        <begin position="28"/>
        <end position="39"/>
    </location>
</feature>
<dbReference type="InterPro" id="IPR027685">
    <property type="entry name" value="Shroom_fam"/>
</dbReference>
<dbReference type="AlphaFoldDB" id="A0ABD0QSN5"/>
<dbReference type="PANTHER" id="PTHR15012:SF35">
    <property type="entry name" value="PROTEIN SHROOM4"/>
    <property type="match status" value="1"/>
</dbReference>
<name>A0ABD0QSN5_CIRMR</name>
<feature type="compositionally biased region" description="Basic and acidic residues" evidence="1">
    <location>
        <begin position="654"/>
        <end position="720"/>
    </location>
</feature>
<feature type="region of interest" description="Disordered" evidence="1">
    <location>
        <begin position="95"/>
        <end position="145"/>
    </location>
</feature>
<protein>
    <submittedName>
        <fullName evidence="2">Uncharacterized protein</fullName>
    </submittedName>
</protein>
<accession>A0ABD0QSN5</accession>
<organism evidence="2 3">
    <name type="scientific">Cirrhinus mrigala</name>
    <name type="common">Mrigala</name>
    <dbReference type="NCBI Taxonomy" id="683832"/>
    <lineage>
        <taxon>Eukaryota</taxon>
        <taxon>Metazoa</taxon>
        <taxon>Chordata</taxon>
        <taxon>Craniata</taxon>
        <taxon>Vertebrata</taxon>
        <taxon>Euteleostomi</taxon>
        <taxon>Actinopterygii</taxon>
        <taxon>Neopterygii</taxon>
        <taxon>Teleostei</taxon>
        <taxon>Ostariophysi</taxon>
        <taxon>Cypriniformes</taxon>
        <taxon>Cyprinidae</taxon>
        <taxon>Labeoninae</taxon>
        <taxon>Labeonini</taxon>
        <taxon>Cirrhinus</taxon>
    </lineage>
</organism>
<feature type="region of interest" description="Disordered" evidence="1">
    <location>
        <begin position="395"/>
        <end position="422"/>
    </location>
</feature>
<feature type="region of interest" description="Disordered" evidence="1">
    <location>
        <begin position="654"/>
        <end position="726"/>
    </location>
</feature>
<evidence type="ECO:0000256" key="1">
    <source>
        <dbReference type="SAM" id="MobiDB-lite"/>
    </source>
</evidence>
<feature type="region of interest" description="Disordered" evidence="1">
    <location>
        <begin position="501"/>
        <end position="532"/>
    </location>
</feature>
<feature type="compositionally biased region" description="Polar residues" evidence="1">
    <location>
        <begin position="303"/>
        <end position="329"/>
    </location>
</feature>
<reference evidence="2 3" key="1">
    <citation type="submission" date="2024-05" db="EMBL/GenBank/DDBJ databases">
        <title>Genome sequencing and assembly of Indian major carp, Cirrhinus mrigala (Hamilton, 1822).</title>
        <authorList>
            <person name="Mohindra V."/>
            <person name="Chowdhury L.M."/>
            <person name="Lal K."/>
            <person name="Jena J.K."/>
        </authorList>
    </citation>
    <scope>NUCLEOTIDE SEQUENCE [LARGE SCALE GENOMIC DNA]</scope>
    <source>
        <strain evidence="2">CM1030</strain>
        <tissue evidence="2">Blood</tissue>
    </source>
</reference>
<feature type="region of interest" description="Disordered" evidence="1">
    <location>
        <begin position="1"/>
        <end position="39"/>
    </location>
</feature>
<keyword evidence="3" id="KW-1185">Reference proteome</keyword>
<comment type="caution">
    <text evidence="2">The sequence shown here is derived from an EMBL/GenBank/DDBJ whole genome shotgun (WGS) entry which is preliminary data.</text>
</comment>
<feature type="region of interest" description="Disordered" evidence="1">
    <location>
        <begin position="767"/>
        <end position="787"/>
    </location>
</feature>
<feature type="region of interest" description="Disordered" evidence="1">
    <location>
        <begin position="598"/>
        <end position="617"/>
    </location>
</feature>
<dbReference type="Proteomes" id="UP001529510">
    <property type="component" value="Unassembled WGS sequence"/>
</dbReference>
<feature type="region of interest" description="Disordered" evidence="1">
    <location>
        <begin position="303"/>
        <end position="333"/>
    </location>
</feature>
<dbReference type="EMBL" id="JAMKFB020000007">
    <property type="protein sequence ID" value="KAL0189225.1"/>
    <property type="molecule type" value="Genomic_DNA"/>
</dbReference>
<evidence type="ECO:0000313" key="2">
    <source>
        <dbReference type="EMBL" id="KAL0189225.1"/>
    </source>
</evidence>
<feature type="non-terminal residue" evidence="2">
    <location>
        <position position="787"/>
    </location>
</feature>
<sequence length="787" mass="89627">MSMQWGHISRHYSTDRSSSIGSMESLENPPNQGYYDSQLSPIDPVIFNNKRDSAYSSFSASSNTSDYTVPVKPEDTNSMDSLLQGFGSSCRYPDGGQHCAPSGHGTQQDEREHSKIPQGAKVRPSSYSCEEEHCAPPQPPMRKDSFRATRGQATDKRCVSAPVGIPVGMVEDQSQIQEVLTGNVYLNGTQDNEQERKGRTIEPYYTFNSKRESNGDSKATECEKKQYSESVVASTPPLSPFSQRNRDENFDTQHQPERNLESVMHRHSAPEKLLASQLCMMDFSGDKSDCASPTCQWSQSPLYVSDTSPNTSQGKWGASRCSTPGSVATSELEDPRLEEDSLDSGQNLWGQPINVSGNPIENGLSTTNSQTSEKNLGSVGANMCVDTHLNVNAGEARVDNGSATKQPQKRQFRNSKSRRRSERFATNLRNEIQRKKAQLQKSRNPCGEETVEEEVADLNMETVAPPEYPQPKPQNLSSPPTSPPAAPMQIPKQIPQQVLDATQVEEHSRTKATPTQIPQHPRQEIAPAGKPRRWRWTPEYKLQPESNRTDMVWKNGINKREGRSVGRVRFFEETSRKLSQSVTNLSSLTSRNQRFDKLGRLNYPSSPEPLEMPTNLGRRRFSYQDVPYINSLDTGRQLTHQDQEKLRERLIEREQEKERQQERIKEQENLREQEREKERLRKEREKEQQRVKDWEDRQRLLQREQEQDSRRDTLRSEHSMSSETVPQSLFHEASWKQPPSPQNFYTNSTANIQKPCSAFHPVTTQHNQYDDYNVNPPYKARSYTPAE</sequence>
<evidence type="ECO:0000313" key="3">
    <source>
        <dbReference type="Proteomes" id="UP001529510"/>
    </source>
</evidence>
<feature type="region of interest" description="Disordered" evidence="1">
    <location>
        <begin position="226"/>
        <end position="252"/>
    </location>
</feature>
<feature type="region of interest" description="Disordered" evidence="1">
    <location>
        <begin position="434"/>
        <end position="489"/>
    </location>
</feature>
<proteinExistence type="predicted"/>
<dbReference type="PANTHER" id="PTHR15012">
    <property type="entry name" value="APICAL PROTEIN/SHROOM-RELATED"/>
    <property type="match status" value="1"/>
</dbReference>